<gene>
    <name evidence="2" type="ORF">FRZ61_35970</name>
</gene>
<proteinExistence type="predicted"/>
<dbReference type="KEGG" id="hadh:FRZ61_35970"/>
<evidence type="ECO:0000256" key="1">
    <source>
        <dbReference type="SAM" id="MobiDB-lite"/>
    </source>
</evidence>
<dbReference type="Proteomes" id="UP000325797">
    <property type="component" value="Chromosome"/>
</dbReference>
<dbReference type="AlphaFoldDB" id="A0A5J6N0X3"/>
<protein>
    <submittedName>
        <fullName evidence="2">Uncharacterized protein</fullName>
    </submittedName>
</protein>
<organism evidence="2 3">
    <name type="scientific">Hypericibacter adhaerens</name>
    <dbReference type="NCBI Taxonomy" id="2602016"/>
    <lineage>
        <taxon>Bacteria</taxon>
        <taxon>Pseudomonadati</taxon>
        <taxon>Pseudomonadota</taxon>
        <taxon>Alphaproteobacteria</taxon>
        <taxon>Rhodospirillales</taxon>
        <taxon>Dongiaceae</taxon>
        <taxon>Hypericibacter</taxon>
    </lineage>
</organism>
<name>A0A5J6N0X3_9PROT</name>
<dbReference type="EMBL" id="CP042582">
    <property type="protein sequence ID" value="QEX23658.1"/>
    <property type="molecule type" value="Genomic_DNA"/>
</dbReference>
<feature type="region of interest" description="Disordered" evidence="1">
    <location>
        <begin position="132"/>
        <end position="158"/>
    </location>
</feature>
<sequence length="158" mass="17551">MGDAINWEWMIHCAIERTAELVIVTRDSDYGLVIDNTPYINDHLRQEFGDRVSQKRKILLYTKLSDALKHFKVEVTPAEKIEEEKLLSKAASPEGAKTEEVLDALIGLLKAPAKSMDEAKADNANSASEGLLELLRGLWPSQNEPPATHDEKGPEPSS</sequence>
<feature type="compositionally biased region" description="Basic and acidic residues" evidence="1">
    <location>
        <begin position="147"/>
        <end position="158"/>
    </location>
</feature>
<reference evidence="2 3" key="1">
    <citation type="submission" date="2019-08" db="EMBL/GenBank/DDBJ databases">
        <title>Hyperibacter terrae gen. nov., sp. nov. and Hyperibacter viscosus sp. nov., two new members in the family Rhodospirillaceae isolated from the rhizosphere of Hypericum perforatum.</title>
        <authorList>
            <person name="Noviana Z."/>
        </authorList>
    </citation>
    <scope>NUCLEOTIDE SEQUENCE [LARGE SCALE GENOMIC DNA]</scope>
    <source>
        <strain evidence="2 3">R5959</strain>
    </source>
</reference>
<accession>A0A5J6N0X3</accession>
<keyword evidence="3" id="KW-1185">Reference proteome</keyword>
<evidence type="ECO:0000313" key="2">
    <source>
        <dbReference type="EMBL" id="QEX23658.1"/>
    </source>
</evidence>
<evidence type="ECO:0000313" key="3">
    <source>
        <dbReference type="Proteomes" id="UP000325797"/>
    </source>
</evidence>